<protein>
    <recommendedName>
        <fullName evidence="4">Terpene synthase</fullName>
    </recommendedName>
</protein>
<reference evidence="2 3" key="1">
    <citation type="submission" date="2017-04" db="EMBL/GenBank/DDBJ databases">
        <title>The complete genome sequence of Streptomyces albolongus YIM 101047, the producer of novel bafilomycins and novel odoriferous sesquiterpenoids.</title>
        <authorList>
            <person name="Yin M."/>
            <person name="Jiang Y."/>
        </authorList>
    </citation>
    <scope>NUCLEOTIDE SEQUENCE [LARGE SCALE GENOMIC DNA]</scope>
    <source>
        <strain evidence="2 3">YIM 101047</strain>
    </source>
</reference>
<dbReference type="KEGG" id="kab:B7C62_21460"/>
<dbReference type="SUPFAM" id="SSF48576">
    <property type="entry name" value="Terpenoid synthases"/>
    <property type="match status" value="1"/>
</dbReference>
<dbReference type="InterPro" id="IPR008949">
    <property type="entry name" value="Isoprenoid_synthase_dom_sf"/>
</dbReference>
<dbReference type="RefSeq" id="WP_084748488.1">
    <property type="nucleotide sequence ID" value="NZ_CP020563.1"/>
</dbReference>
<name>A0ABC8BWM7_9ACTN</name>
<evidence type="ECO:0000313" key="3">
    <source>
        <dbReference type="Proteomes" id="UP000192251"/>
    </source>
</evidence>
<evidence type="ECO:0000256" key="1">
    <source>
        <dbReference type="SAM" id="MobiDB-lite"/>
    </source>
</evidence>
<accession>A0ABC8BWM7</accession>
<evidence type="ECO:0008006" key="4">
    <source>
        <dbReference type="Google" id="ProtNLM"/>
    </source>
</evidence>
<feature type="region of interest" description="Disordered" evidence="1">
    <location>
        <begin position="51"/>
        <end position="73"/>
    </location>
</feature>
<dbReference type="AlphaFoldDB" id="A0ABC8BWM7"/>
<proteinExistence type="predicted"/>
<dbReference type="Proteomes" id="UP000192251">
    <property type="component" value="Chromosome"/>
</dbReference>
<dbReference type="EMBL" id="CP020563">
    <property type="protein sequence ID" value="ARF74517.1"/>
    <property type="molecule type" value="Genomic_DNA"/>
</dbReference>
<dbReference type="Pfam" id="PF19086">
    <property type="entry name" value="Terpene_syn_C_2"/>
    <property type="match status" value="1"/>
</dbReference>
<dbReference type="Gene3D" id="1.10.600.10">
    <property type="entry name" value="Farnesyl Diphosphate Synthase"/>
    <property type="match status" value="1"/>
</dbReference>
<keyword evidence="3" id="KW-1185">Reference proteome</keyword>
<evidence type="ECO:0000313" key="2">
    <source>
        <dbReference type="EMBL" id="ARF74517.1"/>
    </source>
</evidence>
<gene>
    <name evidence="2" type="ORF">B7C62_21460</name>
</gene>
<sequence>MRDGVRDTPYALAAYARRHMNRLAPAAGDHPLAGELEADVRSWAVGRGLSGADPAGGCPGDDRGDGSGGSGGLERRRIGRLVGRCMPGAPVGVARLTARYLAWVFHFDDTVAEYADRLAAHRRWDPPGILRSGRLPAGAPACAHLTSLVSVHDEVVAAGGTGLLPLLAEGLRRYAESCAREAPWRETGTPPTLAEYLAQRVHTSGGHPLYLHLLAPGMPSDHAPRAAPPTGTPTAPLTAPLTGLAELAFLIGGLANDLLGHAAEQRQGDPVNAVTVLAHEYGLPVPEAYRAAVVLHAGHQHRFGTECAGLLADAALSEAERRFVRAVAGWVAGSAAAVEPYWHHLLATHPTRGTG</sequence>
<organism evidence="2 3">
    <name type="scientific">Kitasatospora albolonga</name>
    <dbReference type="NCBI Taxonomy" id="68173"/>
    <lineage>
        <taxon>Bacteria</taxon>
        <taxon>Bacillati</taxon>
        <taxon>Actinomycetota</taxon>
        <taxon>Actinomycetes</taxon>
        <taxon>Kitasatosporales</taxon>
        <taxon>Streptomycetaceae</taxon>
        <taxon>Kitasatospora</taxon>
    </lineage>
</organism>